<dbReference type="RefSeq" id="XP_029004342.1">
    <property type="nucleotide sequence ID" value="XM_029148509.3"/>
</dbReference>
<dbReference type="Gene3D" id="3.40.50.300">
    <property type="entry name" value="P-loop containing nucleotide triphosphate hydrolases"/>
    <property type="match status" value="1"/>
</dbReference>
<evidence type="ECO:0000256" key="1">
    <source>
        <dbReference type="RuleBase" id="RU004560"/>
    </source>
</evidence>
<keyword evidence="5" id="KW-1185">Reference proteome</keyword>
<dbReference type="SUPFAM" id="SSF49265">
    <property type="entry name" value="Fibronectin type III"/>
    <property type="match status" value="2"/>
</dbReference>
<dbReference type="PANTHER" id="PTHR31594:SF16">
    <property type="entry name" value="SI:CH211-281L24.3"/>
    <property type="match status" value="1"/>
</dbReference>
<dbReference type="Gene3D" id="2.60.40.10">
    <property type="entry name" value="Immunoglobulins"/>
    <property type="match status" value="3"/>
</dbReference>
<dbReference type="InParanoid" id="A0A6P7MDA4"/>
<name>A0A6P7MDA4_BETSP</name>
<dbReference type="InterPro" id="IPR013783">
    <property type="entry name" value="Ig-like_fold"/>
</dbReference>
<dbReference type="OrthoDB" id="8954335at2759"/>
<dbReference type="SMART" id="SM00060">
    <property type="entry name" value="FN3"/>
    <property type="match status" value="3"/>
</dbReference>
<feature type="domain" description="Fibronectin type-III" evidence="4">
    <location>
        <begin position="484"/>
        <end position="578"/>
    </location>
</feature>
<dbReference type="Proteomes" id="UP000515150">
    <property type="component" value="Chromosome 1"/>
</dbReference>
<dbReference type="GO" id="GO:0005525">
    <property type="term" value="F:GTP binding"/>
    <property type="evidence" value="ECO:0007669"/>
    <property type="project" value="UniProtKB-KW"/>
</dbReference>
<dbReference type="CDD" id="cd00063">
    <property type="entry name" value="FN3"/>
    <property type="match status" value="3"/>
</dbReference>
<feature type="compositionally biased region" description="Polar residues" evidence="3">
    <location>
        <begin position="497"/>
        <end position="508"/>
    </location>
</feature>
<protein>
    <submittedName>
        <fullName evidence="6">Uncharacterized protein LOC114854259</fullName>
    </submittedName>
</protein>
<proteinExistence type="inferred from homology"/>
<dbReference type="Pfam" id="PF00735">
    <property type="entry name" value="Septin"/>
    <property type="match status" value="1"/>
</dbReference>
<keyword evidence="1" id="KW-0342">GTP-binding</keyword>
<evidence type="ECO:0000256" key="3">
    <source>
        <dbReference type="SAM" id="MobiDB-lite"/>
    </source>
</evidence>
<dbReference type="Pfam" id="PF18078">
    <property type="entry name" value="Thioredoxin_11"/>
    <property type="match status" value="2"/>
</dbReference>
<dbReference type="InterPro" id="IPR052090">
    <property type="entry name" value="Cytolytic_pore-forming_toxin"/>
</dbReference>
<feature type="domain" description="Fibronectin type-III" evidence="4">
    <location>
        <begin position="845"/>
        <end position="941"/>
    </location>
</feature>
<dbReference type="InterPro" id="IPR036116">
    <property type="entry name" value="FN3_sf"/>
</dbReference>
<evidence type="ECO:0000313" key="5">
    <source>
        <dbReference type="Proteomes" id="UP000515150"/>
    </source>
</evidence>
<evidence type="ECO:0000256" key="2">
    <source>
        <dbReference type="SAM" id="Coils"/>
    </source>
</evidence>
<dbReference type="Pfam" id="PF00041">
    <property type="entry name" value="fn3"/>
    <property type="match status" value="3"/>
</dbReference>
<feature type="coiled-coil region" evidence="2">
    <location>
        <begin position="1301"/>
        <end position="1328"/>
    </location>
</feature>
<keyword evidence="2" id="KW-0175">Coiled coil</keyword>
<evidence type="ECO:0000259" key="4">
    <source>
        <dbReference type="PROSITE" id="PS50853"/>
    </source>
</evidence>
<evidence type="ECO:0000313" key="6">
    <source>
        <dbReference type="RefSeq" id="XP_029004342.1"/>
    </source>
</evidence>
<dbReference type="InterPro" id="IPR027417">
    <property type="entry name" value="P-loop_NTPase"/>
</dbReference>
<dbReference type="KEGG" id="bspl:114854259"/>
<dbReference type="SUPFAM" id="SSF52540">
    <property type="entry name" value="P-loop containing nucleoside triphosphate hydrolases"/>
    <property type="match status" value="1"/>
</dbReference>
<dbReference type="InterPro" id="IPR003961">
    <property type="entry name" value="FN3_dom"/>
</dbReference>
<sequence>MDKQLIEVASLGRTFTLGMLYNRCDESLCTGFSLWDHDQLQKNIGERPQYNSQFEIIASESKEDKSSALNVDASLELNVLLGLIKAEGSAKYLVDCKKSKNQARVTLKYEVTTKFQQLSMDHLGPKNVKYWDIITKSNATHVVTGILYGARAFFVFDREVSENEDYSEIQGNLTSMINLLVASLKCDASLGIKGQDISADDKFSCKFIGDFALEKNPVTYQDAVQVYRSLPQLLGPSKENVVPLKVWLLPLTYFDASFSKVIPDISTELVHKVKCVLEDLTDLEVRCNDALNTNIAQQFPEINQNLQTFKRCCCDFKKDFLQAMAEKYTTSQRGDAAEYEEIFTKFDTKELTKWLDWEEKEIYFLKSLINMENIKNVFSEQELDVEALNADHAICFAFTSLLTDDLEQILKAATPQDPDLDRGSAFSSALRVLGSTAKLFADFAEANKTNNQMRFLTAGLAGERKGARIQLYRDGRLVNEDFKPPSKPETLTEGGVSHNSVTLSIGPSQSGTESIIRYSVEHSVSGENMWTSMRADAGEVTVSGLTPNTEYIFRCRAVTSVGVGPARETGGSIKTLTFEKFVVSPVVPVLRSEPGSENPLKTVKPDDKLCPQCSGARTKKTITVDACTTCDLPQESLRLLEDFTKLELRCSEAMKSVAAQQFSEISKNLKMLIDLCSKFKLDVYHTLKKTEFSDVIHSLSEWMEYQEKEIQTLMFITKDLNNMRSVRSENDVKLEAQTTKTVACFMSTLDGRFGSYLSRVSRCLNDEARGDVPPLLSSEDKEPWFYSQEHLDSMSLKAKLFSDFAEANKDNEDMKFLTLGLVGATKGARIHLYRDGRLVNEDFKPPSKPETVTGSDLSHNSVTLSIGPVQSGTESIIRYSVESLVGGRDEWKVITCDETEPVVTVRGLTPNTEYWFRCRAVTSAGVGPAREFSQSIKTLPSSPPGNLQAKAAGTQIEVTWEKPTEVGHNVQILNYVIEFTKTESSGALHWKHTVSTSETGLISGLQPHTEYSVRVRCDCGGTGRSKRSNPVNVCTTRSLTELLISSCQCVRSAPPSVYQLPLTEEPNTAGHRMYSLGTGTQKSNRTMMLLGATGTGKSTLINTMINYILGVERSDDFRFTLIKEEQTSEVTVYKLHHQEGFKIPFSLTVVDTPGFVTKEGDKLLRQQLRRLFASDNGVCEIDAVCVVAASQKDACNSLFSIFGKDVLENIRVLVTFADGKRSSVVETINSVCVPCQQGETNKPTDHFKFNSSALFECKCSGSEPVEEDDSINEVFWSINVKNWKRFFADLGQMTTKTLVLTEEVLQLREELEDAVDKLQTLKQGSIKQECETELTRAQNLEVGVFLGGGFLTHLQCHFVDMGQCFSQGSDRGPRPEHVSHDMGGEQAAAEPNERFLLSGRKTIRVLLKKKFKARPVQDEMRSLMEMIQRCLNRLAEIALKPLPRSISEYIHTLIEREQCEARPGWIGRVHALEVLLAQVRREELQSPQSTSQK</sequence>
<accession>A0A6P7MDA4</accession>
<dbReference type="GeneID" id="114854259"/>
<reference evidence="6" key="1">
    <citation type="submission" date="2025-08" db="UniProtKB">
        <authorList>
            <consortium name="RefSeq"/>
        </authorList>
    </citation>
    <scope>IDENTIFICATION</scope>
</reference>
<dbReference type="PROSITE" id="PS50853">
    <property type="entry name" value="FN3"/>
    <property type="match status" value="3"/>
</dbReference>
<organism evidence="5 6">
    <name type="scientific">Betta splendens</name>
    <name type="common">Siamese fighting fish</name>
    <dbReference type="NCBI Taxonomy" id="158456"/>
    <lineage>
        <taxon>Eukaryota</taxon>
        <taxon>Metazoa</taxon>
        <taxon>Chordata</taxon>
        <taxon>Craniata</taxon>
        <taxon>Vertebrata</taxon>
        <taxon>Euteleostomi</taxon>
        <taxon>Actinopterygii</taxon>
        <taxon>Neopterygii</taxon>
        <taxon>Teleostei</taxon>
        <taxon>Neoteleostei</taxon>
        <taxon>Acanthomorphata</taxon>
        <taxon>Anabantaria</taxon>
        <taxon>Anabantiformes</taxon>
        <taxon>Anabantoidei</taxon>
        <taxon>Osphronemidae</taxon>
        <taxon>Betta</taxon>
    </lineage>
</organism>
<dbReference type="InterPro" id="IPR030379">
    <property type="entry name" value="G_SEPTIN_dom"/>
</dbReference>
<dbReference type="PANTHER" id="PTHR31594">
    <property type="entry name" value="AIG1-TYPE G DOMAIN-CONTAINING PROTEIN"/>
    <property type="match status" value="1"/>
</dbReference>
<feature type="domain" description="Fibronectin type-III" evidence="4">
    <location>
        <begin position="943"/>
        <end position="1038"/>
    </location>
</feature>
<feature type="region of interest" description="Disordered" evidence="3">
    <location>
        <begin position="480"/>
        <end position="508"/>
    </location>
</feature>
<dbReference type="InterPro" id="IPR048997">
    <property type="entry name" value="Stonustoxin-like_helical"/>
</dbReference>
<gene>
    <name evidence="6" type="primary">LOC114854259</name>
</gene>
<dbReference type="InterPro" id="IPR040581">
    <property type="entry name" value="Thioredoxin_11"/>
</dbReference>
<dbReference type="Pfam" id="PF21109">
    <property type="entry name" value="Stonustoxin_helical"/>
    <property type="match status" value="2"/>
</dbReference>
<comment type="similarity">
    <text evidence="1">Belongs to the TRAFAC class TrmE-Era-EngA-EngB-Septin-like GTPase superfamily. Septin GTPase family.</text>
</comment>
<keyword evidence="1" id="KW-0547">Nucleotide-binding</keyword>